<keyword evidence="1" id="KW-0444">Lipid biosynthesis</keyword>
<comment type="caution">
    <text evidence="7">The sequence shown here is derived from an EMBL/GenBank/DDBJ whole genome shotgun (WGS) entry which is preliminary data.</text>
</comment>
<dbReference type="InterPro" id="IPR001451">
    <property type="entry name" value="Hexapep"/>
</dbReference>
<dbReference type="Pfam" id="PF00132">
    <property type="entry name" value="Hexapep"/>
    <property type="match status" value="1"/>
</dbReference>
<keyword evidence="3 7" id="KW-0808">Transferase</keyword>
<keyword evidence="5 7" id="KW-0012">Acyltransferase</keyword>
<dbReference type="Proteomes" id="UP000586095">
    <property type="component" value="Unassembled WGS sequence"/>
</dbReference>
<dbReference type="RefSeq" id="WP_185987725.1">
    <property type="nucleotide sequence ID" value="NZ_BAAALZ010000001.1"/>
</dbReference>
<feature type="domain" description="UDP N-acetylglucosamine O-acyltransferase C-terminal" evidence="6">
    <location>
        <begin position="165"/>
        <end position="205"/>
    </location>
</feature>
<evidence type="ECO:0000313" key="7">
    <source>
        <dbReference type="EMBL" id="NYD27962.1"/>
    </source>
</evidence>
<proteinExistence type="predicted"/>
<evidence type="ECO:0000256" key="5">
    <source>
        <dbReference type="ARBA" id="ARBA00023315"/>
    </source>
</evidence>
<evidence type="ECO:0000256" key="1">
    <source>
        <dbReference type="ARBA" id="ARBA00022516"/>
    </source>
</evidence>
<dbReference type="PANTHER" id="PTHR43480">
    <property type="entry name" value="ACYL-[ACYL-CARRIER-PROTEIN]--UDP-N-ACETYLGLUCOSAMINE O-ACYLTRANSFERASE"/>
    <property type="match status" value="1"/>
</dbReference>
<dbReference type="InterPro" id="IPR029098">
    <property type="entry name" value="Acetyltransf_C"/>
</dbReference>
<dbReference type="Gene3D" id="2.160.10.10">
    <property type="entry name" value="Hexapeptide repeat proteins"/>
    <property type="match status" value="1"/>
</dbReference>
<dbReference type="GO" id="GO:0009245">
    <property type="term" value="P:lipid A biosynthetic process"/>
    <property type="evidence" value="ECO:0007669"/>
    <property type="project" value="UniProtKB-KW"/>
</dbReference>
<dbReference type="Pfam" id="PF13720">
    <property type="entry name" value="Acetyltransf_11"/>
    <property type="match status" value="1"/>
</dbReference>
<dbReference type="GO" id="GO:0008780">
    <property type="term" value="F:acyl-[acyl-carrier-protein]-UDP-N-acetylglucosamine O-acyltransferase activity"/>
    <property type="evidence" value="ECO:0007669"/>
    <property type="project" value="UniProtKB-EC"/>
</dbReference>
<dbReference type="InterPro" id="IPR010137">
    <property type="entry name" value="Lipid_A_LpxA"/>
</dbReference>
<sequence length="244" mass="24879">MSDSKISPLAYVGPGVVLGADVTIGPGAVILGPCTIGDNVWIGPGAQIGAPPEMTDQPQNAAWTGDLTHAGVRIGAGAVIREGAVIHQGSYRETTVGAGSWILNRAYLAHDVLLGAGTTVSAGVSIGGHCVIGDRVNIGMNASVHQRRFIGAGSMIGMGTPVARDVPPHSKAFGVPARVRGVNTVGMSRQGIPAAEIDSLVAAYASGDLLLAELDLAQFSTGLAADLAQWVGRDDRNVMTATLR</sequence>
<protein>
    <submittedName>
        <fullName evidence="7">UDP-N-acetylglucosamine acyltransferase</fullName>
        <ecNumber evidence="7">2.3.1.129</ecNumber>
    </submittedName>
</protein>
<keyword evidence="8" id="KW-1185">Reference proteome</keyword>
<keyword evidence="2" id="KW-0441">Lipid A biosynthesis</keyword>
<reference evidence="7 8" key="1">
    <citation type="submission" date="2020-07" db="EMBL/GenBank/DDBJ databases">
        <title>Sequencing the genomes of 1000 actinobacteria strains.</title>
        <authorList>
            <person name="Klenk H.-P."/>
        </authorList>
    </citation>
    <scope>NUCLEOTIDE SEQUENCE [LARGE SCALE GENOMIC DNA]</scope>
    <source>
        <strain evidence="7 8">DSM 17380</strain>
    </source>
</reference>
<dbReference type="EMBL" id="JACCBD010000001">
    <property type="protein sequence ID" value="NYD27962.1"/>
    <property type="molecule type" value="Genomic_DNA"/>
</dbReference>
<dbReference type="InterPro" id="IPR011004">
    <property type="entry name" value="Trimer_LpxA-like_sf"/>
</dbReference>
<evidence type="ECO:0000256" key="2">
    <source>
        <dbReference type="ARBA" id="ARBA00022556"/>
    </source>
</evidence>
<evidence type="ECO:0000259" key="6">
    <source>
        <dbReference type="Pfam" id="PF13720"/>
    </source>
</evidence>
<evidence type="ECO:0000256" key="3">
    <source>
        <dbReference type="ARBA" id="ARBA00022679"/>
    </source>
</evidence>
<dbReference type="SUPFAM" id="SSF51161">
    <property type="entry name" value="Trimeric LpxA-like enzymes"/>
    <property type="match status" value="1"/>
</dbReference>
<dbReference type="AlphaFoldDB" id="A0A852RMT6"/>
<dbReference type="GO" id="GO:0016020">
    <property type="term" value="C:membrane"/>
    <property type="evidence" value="ECO:0007669"/>
    <property type="project" value="GOC"/>
</dbReference>
<evidence type="ECO:0000313" key="8">
    <source>
        <dbReference type="Proteomes" id="UP000586095"/>
    </source>
</evidence>
<dbReference type="EC" id="2.3.1.129" evidence="7"/>
<gene>
    <name evidence="7" type="ORF">BJ960_002765</name>
</gene>
<dbReference type="PANTHER" id="PTHR43480:SF1">
    <property type="entry name" value="ACYL-[ACYL-CARRIER-PROTEIN]--UDP-N-ACETYLGLUCOSAMINE O-ACYLTRANSFERASE, MITOCHONDRIAL-RELATED"/>
    <property type="match status" value="1"/>
</dbReference>
<evidence type="ECO:0000256" key="4">
    <source>
        <dbReference type="ARBA" id="ARBA00023098"/>
    </source>
</evidence>
<accession>A0A852RMT6</accession>
<name>A0A852RMT6_9MICO</name>
<keyword evidence="4" id="KW-0443">Lipid metabolism</keyword>
<organism evidence="7 8">
    <name type="scientific">Leucobacter aridicollis</name>
    <dbReference type="NCBI Taxonomy" id="283878"/>
    <lineage>
        <taxon>Bacteria</taxon>
        <taxon>Bacillati</taxon>
        <taxon>Actinomycetota</taxon>
        <taxon>Actinomycetes</taxon>
        <taxon>Micrococcales</taxon>
        <taxon>Microbacteriaceae</taxon>
        <taxon>Leucobacter</taxon>
    </lineage>
</organism>